<dbReference type="GO" id="GO:0016020">
    <property type="term" value="C:membrane"/>
    <property type="evidence" value="ECO:0007669"/>
    <property type="project" value="UniProtKB-SubCell"/>
</dbReference>
<feature type="transmembrane region" description="Helical" evidence="8">
    <location>
        <begin position="486"/>
        <end position="505"/>
    </location>
</feature>
<dbReference type="InterPro" id="IPR004841">
    <property type="entry name" value="AA-permease/SLC12A_dom"/>
</dbReference>
<keyword evidence="11" id="KW-1185">Reference proteome</keyword>
<evidence type="ECO:0000256" key="7">
    <source>
        <dbReference type="SAM" id="MobiDB-lite"/>
    </source>
</evidence>
<protein>
    <recommendedName>
        <fullName evidence="9">Amino acid permease/ SLC12A domain-containing protein</fullName>
    </recommendedName>
</protein>
<name>A0A9N8QA34_9BASI</name>
<accession>A0A9N8QA34</accession>
<evidence type="ECO:0000256" key="3">
    <source>
        <dbReference type="ARBA" id="ARBA00022692"/>
    </source>
</evidence>
<evidence type="ECO:0000256" key="6">
    <source>
        <dbReference type="ARBA" id="ARBA00023136"/>
    </source>
</evidence>
<dbReference type="Gene3D" id="1.20.1740.10">
    <property type="entry name" value="Amino acid/polyamine transporter I"/>
    <property type="match status" value="1"/>
</dbReference>
<dbReference type="EMBL" id="CAJHJF010001502">
    <property type="protein sequence ID" value="CAD6917626.1"/>
    <property type="molecule type" value="Genomic_DNA"/>
</dbReference>
<reference evidence="10 11" key="1">
    <citation type="submission" date="2020-10" db="EMBL/GenBank/DDBJ databases">
        <authorList>
            <person name="Sedaghatjoo S."/>
        </authorList>
    </citation>
    <scope>NUCLEOTIDE SEQUENCE [LARGE SCALE GENOMIC DNA]</scope>
    <source>
        <strain evidence="10 11">LLFL</strain>
    </source>
</reference>
<feature type="transmembrane region" description="Helical" evidence="8">
    <location>
        <begin position="161"/>
        <end position="180"/>
    </location>
</feature>
<dbReference type="Proteomes" id="UP000836404">
    <property type="component" value="Unassembled WGS sequence"/>
</dbReference>
<feature type="transmembrane region" description="Helical" evidence="8">
    <location>
        <begin position="315"/>
        <end position="340"/>
    </location>
</feature>
<feature type="transmembrane region" description="Helical" evidence="8">
    <location>
        <begin position="444"/>
        <end position="466"/>
    </location>
</feature>
<dbReference type="PANTHER" id="PTHR43341:SF1">
    <property type="entry name" value="GENERAL AMINO-ACID PERMEASE GAP1"/>
    <property type="match status" value="1"/>
</dbReference>
<feature type="transmembrane region" description="Helical" evidence="8">
    <location>
        <begin position="192"/>
        <end position="214"/>
    </location>
</feature>
<feature type="transmembrane region" description="Helical" evidence="8">
    <location>
        <begin position="276"/>
        <end position="295"/>
    </location>
</feature>
<comment type="caution">
    <text evidence="10">The sequence shown here is derived from an EMBL/GenBank/DDBJ whole genome shotgun (WGS) entry which is preliminary data.</text>
</comment>
<dbReference type="AlphaFoldDB" id="A0A9N8QA34"/>
<gene>
    <name evidence="10" type="ORF">JKILLFL_G7837</name>
</gene>
<dbReference type="Pfam" id="PF00324">
    <property type="entry name" value="AA_permease"/>
    <property type="match status" value="2"/>
</dbReference>
<dbReference type="GO" id="GO:0015171">
    <property type="term" value="F:amino acid transmembrane transporter activity"/>
    <property type="evidence" value="ECO:0007669"/>
    <property type="project" value="TreeGrafter"/>
</dbReference>
<keyword evidence="2" id="KW-0813">Transport</keyword>
<dbReference type="InterPro" id="IPR004840">
    <property type="entry name" value="Amino_acid_permease_CS"/>
</dbReference>
<feature type="domain" description="Amino acid permease/ SLC12A" evidence="9">
    <location>
        <begin position="237"/>
        <end position="509"/>
    </location>
</feature>
<dbReference type="PIRSF" id="PIRSF006060">
    <property type="entry name" value="AA_transporter"/>
    <property type="match status" value="1"/>
</dbReference>
<evidence type="ECO:0000259" key="9">
    <source>
        <dbReference type="Pfam" id="PF00324"/>
    </source>
</evidence>
<keyword evidence="6 8" id="KW-0472">Membrane</keyword>
<evidence type="ECO:0000256" key="4">
    <source>
        <dbReference type="ARBA" id="ARBA00022970"/>
    </source>
</evidence>
<feature type="region of interest" description="Disordered" evidence="7">
    <location>
        <begin position="1"/>
        <end position="71"/>
    </location>
</feature>
<keyword evidence="4" id="KW-0029">Amino-acid transport</keyword>
<feature type="transmembrane region" description="Helical" evidence="8">
    <location>
        <begin position="109"/>
        <end position="129"/>
    </location>
</feature>
<organism evidence="10 11">
    <name type="scientific">Tilletia laevis</name>
    <dbReference type="NCBI Taxonomy" id="157183"/>
    <lineage>
        <taxon>Eukaryota</taxon>
        <taxon>Fungi</taxon>
        <taxon>Dikarya</taxon>
        <taxon>Basidiomycota</taxon>
        <taxon>Ustilaginomycotina</taxon>
        <taxon>Exobasidiomycetes</taxon>
        <taxon>Tilletiales</taxon>
        <taxon>Tilletiaceae</taxon>
        <taxon>Tilletia</taxon>
    </lineage>
</organism>
<feature type="compositionally biased region" description="Polar residues" evidence="7">
    <location>
        <begin position="46"/>
        <end position="61"/>
    </location>
</feature>
<feature type="transmembrane region" description="Helical" evidence="8">
    <location>
        <begin position="399"/>
        <end position="423"/>
    </location>
</feature>
<evidence type="ECO:0000256" key="1">
    <source>
        <dbReference type="ARBA" id="ARBA00004141"/>
    </source>
</evidence>
<evidence type="ECO:0000313" key="11">
    <source>
        <dbReference type="Proteomes" id="UP000836404"/>
    </source>
</evidence>
<evidence type="ECO:0000256" key="5">
    <source>
        <dbReference type="ARBA" id="ARBA00022989"/>
    </source>
</evidence>
<evidence type="ECO:0000313" key="10">
    <source>
        <dbReference type="EMBL" id="CAD6917626.1"/>
    </source>
</evidence>
<evidence type="ECO:0000256" key="2">
    <source>
        <dbReference type="ARBA" id="ARBA00022448"/>
    </source>
</evidence>
<evidence type="ECO:0000256" key="8">
    <source>
        <dbReference type="SAM" id="Phobius"/>
    </source>
</evidence>
<feature type="domain" description="Amino acid permease/ SLC12A" evidence="9">
    <location>
        <begin position="81"/>
        <end position="225"/>
    </location>
</feature>
<dbReference type="InterPro" id="IPR050524">
    <property type="entry name" value="APC_YAT"/>
</dbReference>
<sequence length="552" mass="60710">MTGSASTLLDASDKGNMSPVQEQVPTQAKRPDVEAISIPMHRLSNTEDGPSQVITPESTPFESEAKTQDPGLKRRLQSKQMQMIAIGANMGVGLFLGSSSALYSGGPGFILIDFIIVAIMLFFVVMALAEMATTFPVSGSFVTYTTRFIDPALGFAMGWNYWLQWLVALPIQITAANIIISKWDVNNTVPAAVWIILFLLLVSMINFFGIRLYGQINYWMSMIKVRSLYHTGGTMTSDLTLFVTAAFSLAGTELIGLTAAETSNPRKEVPKATVQVFWKVVACYIISLFMIGLIVPSNDERLAGDTQSPVSPFVLAIELAGIKGLPHVFNIIILISLISVGNSSVYASSRTLLALAQLGQAPQIFGRIDSKGRPAHAMVLAISFGLFAFAQYASSATDIFRWLLALSGLASMFTWTSICYAHVRFRMAWKRQGHRLEELPWTSPTGVVGSIIGITMNVLALLFNFYTAAWPIEESLDGRARAKAFFQAYLAAPIVIILYVVAKIVRPTPRVELQDIDLQTGRRQVSVEDLIAERQADAARPLWRRTFELFCH</sequence>
<comment type="subcellular location">
    <subcellularLocation>
        <location evidence="1">Membrane</location>
        <topology evidence="1">Multi-pass membrane protein</topology>
    </subcellularLocation>
</comment>
<keyword evidence="5 8" id="KW-1133">Transmembrane helix</keyword>
<feature type="transmembrane region" description="Helical" evidence="8">
    <location>
        <begin position="83"/>
        <end position="103"/>
    </location>
</feature>
<dbReference type="PANTHER" id="PTHR43341">
    <property type="entry name" value="AMINO ACID PERMEASE"/>
    <property type="match status" value="1"/>
</dbReference>
<dbReference type="PROSITE" id="PS00218">
    <property type="entry name" value="AMINO_ACID_PERMEASE_1"/>
    <property type="match status" value="1"/>
</dbReference>
<feature type="transmembrane region" description="Helical" evidence="8">
    <location>
        <begin position="375"/>
        <end position="393"/>
    </location>
</feature>
<proteinExistence type="predicted"/>
<keyword evidence="3 8" id="KW-0812">Transmembrane</keyword>